<gene>
    <name evidence="1" type="ORF">A2927_02460</name>
</gene>
<dbReference type="InterPro" id="IPR042184">
    <property type="entry name" value="YqeY/Aim41_N"/>
</dbReference>
<dbReference type="PANTHER" id="PTHR28055">
    <property type="entry name" value="ALTERED INHERITANCE OF MITOCHONDRIA PROTEIN 41, MITOCHONDRIAL"/>
    <property type="match status" value="1"/>
</dbReference>
<dbReference type="InterPro" id="IPR003789">
    <property type="entry name" value="Asn/Gln_tRNA_amidoTrase-B-like"/>
</dbReference>
<dbReference type="PANTHER" id="PTHR28055:SF1">
    <property type="entry name" value="ALTERED INHERITANCE OF MITOCHONDRIA PROTEIN 41, MITOCHONDRIAL"/>
    <property type="match status" value="1"/>
</dbReference>
<dbReference type="Proteomes" id="UP000178849">
    <property type="component" value="Unassembled WGS sequence"/>
</dbReference>
<dbReference type="Gene3D" id="1.10.1510.10">
    <property type="entry name" value="Uncharacterised protein YqeY/AIM41 PF09424, N-terminal domain"/>
    <property type="match status" value="1"/>
</dbReference>
<dbReference type="Pfam" id="PF09424">
    <property type="entry name" value="YqeY"/>
    <property type="match status" value="1"/>
</dbReference>
<dbReference type="SUPFAM" id="SSF89095">
    <property type="entry name" value="GatB/YqeY motif"/>
    <property type="match status" value="1"/>
</dbReference>
<dbReference type="InterPro" id="IPR023168">
    <property type="entry name" value="GatB_Yqey_C_2"/>
</dbReference>
<name>A0A1G2BKF3_9BACT</name>
<dbReference type="STRING" id="1798550.A2927_02460"/>
<evidence type="ECO:0000313" key="2">
    <source>
        <dbReference type="Proteomes" id="UP000178849"/>
    </source>
</evidence>
<reference evidence="1 2" key="1">
    <citation type="journal article" date="2016" name="Nat. Commun.">
        <title>Thousands of microbial genomes shed light on interconnected biogeochemical processes in an aquifer system.</title>
        <authorList>
            <person name="Anantharaman K."/>
            <person name="Brown C.T."/>
            <person name="Hug L.A."/>
            <person name="Sharon I."/>
            <person name="Castelle C.J."/>
            <person name="Probst A.J."/>
            <person name="Thomas B.C."/>
            <person name="Singh A."/>
            <person name="Wilkins M.J."/>
            <person name="Karaoz U."/>
            <person name="Brodie E.L."/>
            <person name="Williams K.H."/>
            <person name="Hubbard S.S."/>
            <person name="Banfield J.F."/>
        </authorList>
    </citation>
    <scope>NUCLEOTIDE SEQUENCE [LARGE SCALE GENOMIC DNA]</scope>
</reference>
<dbReference type="GO" id="GO:0016884">
    <property type="term" value="F:carbon-nitrogen ligase activity, with glutamine as amido-N-donor"/>
    <property type="evidence" value="ECO:0007669"/>
    <property type="project" value="InterPro"/>
</dbReference>
<accession>A0A1G2BKF3</accession>
<dbReference type="EMBL" id="MHKL01000010">
    <property type="protein sequence ID" value="OGY89674.1"/>
    <property type="molecule type" value="Genomic_DNA"/>
</dbReference>
<dbReference type="Gene3D" id="1.10.10.410">
    <property type="match status" value="1"/>
</dbReference>
<sequence length="150" mass="16618">MSALSETINQDYTVALKGREAGRVAALRLLRSALQNAQIAKREELADEDVLKVLASEVKKRQEAILSYRQGQREDLAAQEEAELAIIKSYLPPELPEEAISKIIEKVIAENNFTAKDFGQTMKLAVAELKGQADGKRVAEAVKKKLEARK</sequence>
<comment type="caution">
    <text evidence="1">The sequence shown here is derived from an EMBL/GenBank/DDBJ whole genome shotgun (WGS) entry which is preliminary data.</text>
</comment>
<evidence type="ECO:0000313" key="1">
    <source>
        <dbReference type="EMBL" id="OGY89674.1"/>
    </source>
</evidence>
<protein>
    <recommendedName>
        <fullName evidence="3">Glutamyl-tRNA amidotransferase</fullName>
    </recommendedName>
</protein>
<organism evidence="1 2">
    <name type="scientific">Candidatus Komeilibacteria bacterium RIFCSPLOWO2_01_FULL_45_10</name>
    <dbReference type="NCBI Taxonomy" id="1798550"/>
    <lineage>
        <taxon>Bacteria</taxon>
        <taxon>Candidatus Komeiliibacteriota</taxon>
    </lineage>
</organism>
<dbReference type="AlphaFoldDB" id="A0A1G2BKF3"/>
<proteinExistence type="predicted"/>
<dbReference type="InterPro" id="IPR019004">
    <property type="entry name" value="YqeY/Aim41"/>
</dbReference>
<evidence type="ECO:0008006" key="3">
    <source>
        <dbReference type="Google" id="ProtNLM"/>
    </source>
</evidence>